<comment type="function">
    <text evidence="3">Catalyzes the phosphorylation of the 3'-hydroxyl group of dephosphocoenzyme A to form coenzyme A.</text>
</comment>
<evidence type="ECO:0000313" key="5">
    <source>
        <dbReference type="EMBL" id="MBT9145989.1"/>
    </source>
</evidence>
<dbReference type="Gene3D" id="3.40.50.300">
    <property type="entry name" value="P-loop containing nucleotide triphosphate hydrolases"/>
    <property type="match status" value="1"/>
</dbReference>
<dbReference type="Proteomes" id="UP000811545">
    <property type="component" value="Unassembled WGS sequence"/>
</dbReference>
<evidence type="ECO:0000256" key="1">
    <source>
        <dbReference type="ARBA" id="ARBA00022741"/>
    </source>
</evidence>
<keyword evidence="3" id="KW-0173">Coenzyme A biosynthesis</keyword>
<comment type="pathway">
    <text evidence="3">Cofactor biosynthesis; coenzyme A biosynthesis; CoA from (R)-pantothenate: step 5/5.</text>
</comment>
<dbReference type="CDD" id="cd02022">
    <property type="entry name" value="DPCK"/>
    <property type="match status" value="1"/>
</dbReference>
<dbReference type="GO" id="GO:0005737">
    <property type="term" value="C:cytoplasm"/>
    <property type="evidence" value="ECO:0007669"/>
    <property type="project" value="UniProtKB-SubCell"/>
</dbReference>
<dbReference type="PANTHER" id="PTHR10695:SF46">
    <property type="entry name" value="BIFUNCTIONAL COENZYME A SYNTHASE-RELATED"/>
    <property type="match status" value="1"/>
</dbReference>
<dbReference type="EMBL" id="QLTW01000256">
    <property type="protein sequence ID" value="MBT9145989.1"/>
    <property type="molecule type" value="Genomic_DNA"/>
</dbReference>
<dbReference type="SUPFAM" id="SSF52540">
    <property type="entry name" value="P-loop containing nucleoside triphosphate hydrolases"/>
    <property type="match status" value="1"/>
</dbReference>
<comment type="caution">
    <text evidence="5">The sequence shown here is derived from an EMBL/GenBank/DDBJ whole genome shotgun (WGS) entry which is preliminary data.</text>
</comment>
<dbReference type="EC" id="2.7.1.24" evidence="3 4"/>
<keyword evidence="3 5" id="KW-0418">Kinase</keyword>
<dbReference type="AlphaFoldDB" id="A0A9E2BN22"/>
<keyword evidence="2 3" id="KW-0067">ATP-binding</keyword>
<dbReference type="InterPro" id="IPR001977">
    <property type="entry name" value="Depp_CoAkinase"/>
</dbReference>
<gene>
    <name evidence="5" type="primary">coaE_2</name>
    <name evidence="3" type="synonym">coaE</name>
    <name evidence="5" type="ORF">DDT42_01868</name>
</gene>
<accession>A0A9E2BN22</accession>
<evidence type="ECO:0000256" key="2">
    <source>
        <dbReference type="ARBA" id="ARBA00022840"/>
    </source>
</evidence>
<dbReference type="GO" id="GO:0004140">
    <property type="term" value="F:dephospho-CoA kinase activity"/>
    <property type="evidence" value="ECO:0007669"/>
    <property type="project" value="UniProtKB-UniRule"/>
</dbReference>
<dbReference type="GO" id="GO:0005524">
    <property type="term" value="F:ATP binding"/>
    <property type="evidence" value="ECO:0007669"/>
    <property type="project" value="UniProtKB-UniRule"/>
</dbReference>
<reference evidence="5 6" key="1">
    <citation type="journal article" date="2021" name="bioRxiv">
        <title>Unique metabolic strategies in Hadean analogues reveal hints for primordial physiology.</title>
        <authorList>
            <person name="Nobu M.K."/>
            <person name="Nakai R."/>
            <person name="Tamazawa S."/>
            <person name="Mori H."/>
            <person name="Toyoda A."/>
            <person name="Ijiri A."/>
            <person name="Suzuki S."/>
            <person name="Kurokawa K."/>
            <person name="Kamagata Y."/>
            <person name="Tamaki H."/>
        </authorList>
    </citation>
    <scope>NUCLEOTIDE SEQUENCE [LARGE SCALE GENOMIC DNA]</scope>
    <source>
        <strain evidence="5">BS525</strain>
    </source>
</reference>
<name>A0A9E2BN22_PSYF1</name>
<comment type="subcellular location">
    <subcellularLocation>
        <location evidence="3">Cytoplasm</location>
    </subcellularLocation>
</comment>
<proteinExistence type="inferred from homology"/>
<evidence type="ECO:0000256" key="4">
    <source>
        <dbReference type="NCBIfam" id="TIGR00152"/>
    </source>
</evidence>
<protein>
    <recommendedName>
        <fullName evidence="3 4">Dephospho-CoA kinase</fullName>
        <ecNumber evidence="3 4">2.7.1.24</ecNumber>
    </recommendedName>
    <alternativeName>
        <fullName evidence="3">Dephosphocoenzyme A kinase</fullName>
    </alternativeName>
</protein>
<comment type="catalytic activity">
    <reaction evidence="3">
        <text>3'-dephospho-CoA + ATP = ADP + CoA + H(+)</text>
        <dbReference type="Rhea" id="RHEA:18245"/>
        <dbReference type="ChEBI" id="CHEBI:15378"/>
        <dbReference type="ChEBI" id="CHEBI:30616"/>
        <dbReference type="ChEBI" id="CHEBI:57287"/>
        <dbReference type="ChEBI" id="CHEBI:57328"/>
        <dbReference type="ChEBI" id="CHEBI:456216"/>
        <dbReference type="EC" id="2.7.1.24"/>
    </reaction>
</comment>
<comment type="similarity">
    <text evidence="3">Belongs to the CoaE family.</text>
</comment>
<evidence type="ECO:0000256" key="3">
    <source>
        <dbReference type="HAMAP-Rule" id="MF_00376"/>
    </source>
</evidence>
<keyword evidence="3" id="KW-0963">Cytoplasm</keyword>
<dbReference type="HAMAP" id="MF_00376">
    <property type="entry name" value="Dephospho_CoA_kinase"/>
    <property type="match status" value="1"/>
</dbReference>
<dbReference type="NCBIfam" id="TIGR00152">
    <property type="entry name" value="dephospho-CoA kinase"/>
    <property type="match status" value="1"/>
</dbReference>
<keyword evidence="3 5" id="KW-0808">Transferase</keyword>
<feature type="binding site" evidence="3">
    <location>
        <begin position="17"/>
        <end position="22"/>
    </location>
    <ligand>
        <name>ATP</name>
        <dbReference type="ChEBI" id="CHEBI:30616"/>
    </ligand>
</feature>
<organism evidence="5 6">
    <name type="scientific">Psychracetigena formicireducens</name>
    <dbReference type="NCBI Taxonomy" id="2986056"/>
    <lineage>
        <taxon>Bacteria</taxon>
        <taxon>Bacillati</taxon>
        <taxon>Candidatus Lithacetigenota</taxon>
        <taxon>Candidatus Psychracetigena</taxon>
    </lineage>
</organism>
<dbReference type="PROSITE" id="PS51219">
    <property type="entry name" value="DPCK"/>
    <property type="match status" value="1"/>
</dbReference>
<sequence length="213" mass="24082">MTKNNQILQIGITGGIGSGKSTICKVFKALDIAVYDADYWAKWLMEHNSSIKNGLKNTFGVDVYNEKGQLNRSLLSTIVFKDPAQLKELNAIVHPEVFAHYDQWVATNASKYPYLIKEAALMFESNSYKALHYVINVACPTSIRIARVQKRDPNRTETELQSIISKQMSDEERAQLAQKTIHNDGQSGILQSILDLHHFFHTPEILKNYAIQG</sequence>
<evidence type="ECO:0000313" key="6">
    <source>
        <dbReference type="Proteomes" id="UP000811545"/>
    </source>
</evidence>
<dbReference type="PANTHER" id="PTHR10695">
    <property type="entry name" value="DEPHOSPHO-COA KINASE-RELATED"/>
    <property type="match status" value="1"/>
</dbReference>
<dbReference type="InterPro" id="IPR027417">
    <property type="entry name" value="P-loop_NTPase"/>
</dbReference>
<dbReference type="GO" id="GO:0015937">
    <property type="term" value="P:coenzyme A biosynthetic process"/>
    <property type="evidence" value="ECO:0007669"/>
    <property type="project" value="UniProtKB-UniRule"/>
</dbReference>
<keyword evidence="1 3" id="KW-0547">Nucleotide-binding</keyword>
<dbReference type="Pfam" id="PF01121">
    <property type="entry name" value="CoaE"/>
    <property type="match status" value="1"/>
</dbReference>